<reference evidence="3" key="1">
    <citation type="submission" date="2019-08" db="EMBL/GenBank/DDBJ databases">
        <authorList>
            <person name="Kucharzyk K."/>
            <person name="Murdoch R.W."/>
            <person name="Higgins S."/>
            <person name="Loffler F."/>
        </authorList>
    </citation>
    <scope>NUCLEOTIDE SEQUENCE</scope>
</reference>
<gene>
    <name evidence="3" type="ORF">SDC9_131027</name>
</gene>
<dbReference type="InterPro" id="IPR029063">
    <property type="entry name" value="SAM-dependent_MTases_sf"/>
</dbReference>
<feature type="domain" description="PG-1098 ferredoxin-like" evidence="2">
    <location>
        <begin position="211"/>
        <end position="254"/>
    </location>
</feature>
<dbReference type="Pfam" id="PF18096">
    <property type="entry name" value="Thump_like"/>
    <property type="match status" value="1"/>
</dbReference>
<proteinExistence type="predicted"/>
<name>A0A645D457_9ZZZZ</name>
<accession>A0A645D457</accession>
<dbReference type="Pfam" id="PF22013">
    <property type="entry name" value="PG_1098_Fer"/>
    <property type="match status" value="1"/>
</dbReference>
<evidence type="ECO:0000259" key="1">
    <source>
        <dbReference type="Pfam" id="PF18096"/>
    </source>
</evidence>
<dbReference type="AlphaFoldDB" id="A0A645D457"/>
<comment type="caution">
    <text evidence="3">The sequence shown here is derived from an EMBL/GenBank/DDBJ whole genome shotgun (WGS) entry which is preliminary data.</text>
</comment>
<dbReference type="InterPro" id="IPR041497">
    <property type="entry name" value="Thump-like"/>
</dbReference>
<evidence type="ECO:0000313" key="3">
    <source>
        <dbReference type="EMBL" id="MPM83957.1"/>
    </source>
</evidence>
<organism evidence="3">
    <name type="scientific">bioreactor metagenome</name>
    <dbReference type="NCBI Taxonomy" id="1076179"/>
    <lineage>
        <taxon>unclassified sequences</taxon>
        <taxon>metagenomes</taxon>
        <taxon>ecological metagenomes</taxon>
    </lineage>
</organism>
<dbReference type="InterPro" id="IPR054168">
    <property type="entry name" value="PG_1098_Fer"/>
</dbReference>
<feature type="domain" description="THUMP-like" evidence="1">
    <location>
        <begin position="255"/>
        <end position="324"/>
    </location>
</feature>
<dbReference type="Gene3D" id="3.40.50.150">
    <property type="entry name" value="Vaccinia Virus protein VP39"/>
    <property type="match status" value="1"/>
</dbReference>
<dbReference type="EMBL" id="VSSQ01032636">
    <property type="protein sequence ID" value="MPM83957.1"/>
    <property type="molecule type" value="Genomic_DNA"/>
</dbReference>
<sequence length="327" mass="36498">MEQASSEATANYKVSLIPDGYKTFVDLTGGMGVDFTILSQRFILSVYVEQDPELCEIAANNFQTLGLQGFVVKNEASETFVEKMSLTDMVFLDPARRDDAGRKVIRIEDCSPDVSEIQNALLTKAKLVVIKFSPMLDISSAVKSLKKVSEVHVVSVENECKELLFLLSSQAEDTVYYAVNLNKGGNIEVFSFTPEEERSLEIPFTRTIGKYLYEPNASILKAGAFKSVAQQYAVQKLHVNSHLYTSDNQISTFPGRVFEVKEWFVPNKKNVKSFLSLTKKANIAVRNFPLSVAEIRRKTGLREGGDVYLFATTVADSEKIWVIGTKL</sequence>
<dbReference type="SUPFAM" id="SSF53335">
    <property type="entry name" value="S-adenosyl-L-methionine-dependent methyltransferases"/>
    <property type="match status" value="1"/>
</dbReference>
<evidence type="ECO:0000259" key="2">
    <source>
        <dbReference type="Pfam" id="PF22013"/>
    </source>
</evidence>
<protein>
    <submittedName>
        <fullName evidence="3">Uncharacterized protein</fullName>
    </submittedName>
</protein>